<dbReference type="PANTHER" id="PTHR43214">
    <property type="entry name" value="TWO-COMPONENT RESPONSE REGULATOR"/>
    <property type="match status" value="1"/>
</dbReference>
<accession>A0A2P7QER0</accession>
<sequence>MSAGLAAAPDFDVHAVASLDEATGTAVPDLVLLQYHRSDDEPSSLTNEVSLTARRWPTALILIVAPDGDTDRLIEGLQCGVRGVLTTDSNLQAVISSIRLLVADLVVYPREAVGVIRDALFDTDRQNREEGEEGWTGSDRFHRLTPRQQEVLRLLAMGLPNRDIASTLNISESTVKVHLRAIMAQTGVTNRTQVVAQYMNYKSQP</sequence>
<dbReference type="Pfam" id="PF00196">
    <property type="entry name" value="GerE"/>
    <property type="match status" value="1"/>
</dbReference>
<reference evidence="5 6" key="1">
    <citation type="submission" date="2018-03" db="EMBL/GenBank/DDBJ databases">
        <title>The draft genome of Sphingosinicella sp. GL-C-18.</title>
        <authorList>
            <person name="Liu L."/>
            <person name="Li L."/>
            <person name="Liang L."/>
            <person name="Zhang X."/>
            <person name="Wang T."/>
        </authorList>
    </citation>
    <scope>NUCLEOTIDE SEQUENCE [LARGE SCALE GENOMIC DNA]</scope>
    <source>
        <strain evidence="5 6">GL-C-18</strain>
    </source>
</reference>
<dbReference type="InterPro" id="IPR016032">
    <property type="entry name" value="Sig_transdc_resp-reg_C-effctor"/>
</dbReference>
<dbReference type="InterPro" id="IPR001789">
    <property type="entry name" value="Sig_transdc_resp-reg_receiver"/>
</dbReference>
<dbReference type="GO" id="GO:0003677">
    <property type="term" value="F:DNA binding"/>
    <property type="evidence" value="ECO:0007669"/>
    <property type="project" value="UniProtKB-KW"/>
</dbReference>
<comment type="caution">
    <text evidence="2">Lacks conserved residue(s) required for the propagation of feature annotation.</text>
</comment>
<name>A0A2P7QER0_9SPHN</name>
<dbReference type="EMBL" id="PXYI01000014">
    <property type="protein sequence ID" value="PSJ36426.1"/>
    <property type="molecule type" value="Genomic_DNA"/>
</dbReference>
<comment type="caution">
    <text evidence="5">The sequence shown here is derived from an EMBL/GenBank/DDBJ whole genome shotgun (WGS) entry which is preliminary data.</text>
</comment>
<dbReference type="PROSITE" id="PS50043">
    <property type="entry name" value="HTH_LUXR_2"/>
    <property type="match status" value="1"/>
</dbReference>
<dbReference type="GO" id="GO:0006355">
    <property type="term" value="P:regulation of DNA-templated transcription"/>
    <property type="evidence" value="ECO:0007669"/>
    <property type="project" value="InterPro"/>
</dbReference>
<protein>
    <recommendedName>
        <fullName evidence="7">DNA-binding response regulator</fullName>
    </recommendedName>
</protein>
<dbReference type="Gene3D" id="3.40.50.2300">
    <property type="match status" value="1"/>
</dbReference>
<evidence type="ECO:0008006" key="7">
    <source>
        <dbReference type="Google" id="ProtNLM"/>
    </source>
</evidence>
<evidence type="ECO:0000313" key="6">
    <source>
        <dbReference type="Proteomes" id="UP000241167"/>
    </source>
</evidence>
<gene>
    <name evidence="5" type="ORF">C7I55_26510</name>
</gene>
<proteinExistence type="predicted"/>
<dbReference type="SUPFAM" id="SSF52172">
    <property type="entry name" value="CheY-like"/>
    <property type="match status" value="1"/>
</dbReference>
<dbReference type="InterPro" id="IPR039420">
    <property type="entry name" value="WalR-like"/>
</dbReference>
<evidence type="ECO:0000259" key="3">
    <source>
        <dbReference type="PROSITE" id="PS50043"/>
    </source>
</evidence>
<evidence type="ECO:0000313" key="5">
    <source>
        <dbReference type="EMBL" id="PSJ36426.1"/>
    </source>
</evidence>
<evidence type="ECO:0000256" key="2">
    <source>
        <dbReference type="PROSITE-ProRule" id="PRU00169"/>
    </source>
</evidence>
<dbReference type="SMART" id="SM00421">
    <property type="entry name" value="HTH_LUXR"/>
    <property type="match status" value="1"/>
</dbReference>
<dbReference type="InterPro" id="IPR011006">
    <property type="entry name" value="CheY-like_superfamily"/>
</dbReference>
<keyword evidence="1" id="KW-0238">DNA-binding</keyword>
<dbReference type="CDD" id="cd06170">
    <property type="entry name" value="LuxR_C_like"/>
    <property type="match status" value="1"/>
</dbReference>
<dbReference type="PROSITE" id="PS50110">
    <property type="entry name" value="RESPONSE_REGULATORY"/>
    <property type="match status" value="1"/>
</dbReference>
<dbReference type="GO" id="GO:0000160">
    <property type="term" value="P:phosphorelay signal transduction system"/>
    <property type="evidence" value="ECO:0007669"/>
    <property type="project" value="InterPro"/>
</dbReference>
<dbReference type="AlphaFoldDB" id="A0A2P7QER0"/>
<dbReference type="OrthoDB" id="434992at2"/>
<keyword evidence="6" id="KW-1185">Reference proteome</keyword>
<organism evidence="5 6">
    <name type="scientific">Allosphingosinicella deserti</name>
    <dbReference type="NCBI Taxonomy" id="2116704"/>
    <lineage>
        <taxon>Bacteria</taxon>
        <taxon>Pseudomonadati</taxon>
        <taxon>Pseudomonadota</taxon>
        <taxon>Alphaproteobacteria</taxon>
        <taxon>Sphingomonadales</taxon>
        <taxon>Sphingomonadaceae</taxon>
        <taxon>Allosphingosinicella</taxon>
    </lineage>
</organism>
<dbReference type="Proteomes" id="UP000241167">
    <property type="component" value="Unassembled WGS sequence"/>
</dbReference>
<feature type="domain" description="HTH luxR-type" evidence="3">
    <location>
        <begin position="137"/>
        <end position="202"/>
    </location>
</feature>
<feature type="domain" description="Response regulatory" evidence="4">
    <location>
        <begin position="1"/>
        <end position="102"/>
    </location>
</feature>
<dbReference type="InterPro" id="IPR000792">
    <property type="entry name" value="Tscrpt_reg_LuxR_C"/>
</dbReference>
<evidence type="ECO:0000259" key="4">
    <source>
        <dbReference type="PROSITE" id="PS50110"/>
    </source>
</evidence>
<dbReference type="PRINTS" id="PR00038">
    <property type="entry name" value="HTHLUXR"/>
</dbReference>
<evidence type="ECO:0000256" key="1">
    <source>
        <dbReference type="ARBA" id="ARBA00023125"/>
    </source>
</evidence>
<dbReference type="SUPFAM" id="SSF46894">
    <property type="entry name" value="C-terminal effector domain of the bipartite response regulators"/>
    <property type="match status" value="1"/>
</dbReference>